<feature type="compositionally biased region" description="Polar residues" evidence="5">
    <location>
        <begin position="1230"/>
        <end position="1242"/>
    </location>
</feature>
<keyword evidence="1 4" id="KW-0597">Phosphoprotein</keyword>
<dbReference type="SUPFAM" id="SSF47384">
    <property type="entry name" value="Homodimeric domain of signal transducing histidine kinase"/>
    <property type="match status" value="1"/>
</dbReference>
<feature type="compositionally biased region" description="Polar residues" evidence="5">
    <location>
        <begin position="124"/>
        <end position="134"/>
    </location>
</feature>
<evidence type="ECO:0000259" key="6">
    <source>
        <dbReference type="PROSITE" id="PS50109"/>
    </source>
</evidence>
<dbReference type="InterPro" id="IPR004358">
    <property type="entry name" value="Sig_transdc_His_kin-like_C"/>
</dbReference>
<sequence>MSSLKDSVEPSEITEFNPVSFTSPTKLTASPLTETFTVKLQNSKLARNNVIPSIDTTLKVTKPPKERKITSLIANPSSYYEIGKWNALDIDSNYDSIVIPLPRRSLSLPYTKPKSIDKDKESSRSTPTGELSRSQSIENKSIFCQDCLSIPNDFHLTSPQSIDYLSPNVSPLKNSLLDVSTKKLHHNRAHSYTPETSCELTPFDIPQRPISTNLSLRRRSKDHDSLSSNCCDISNSITSDDLQEFLYDYARGKFNPSSIPKKPRRLSTIKAKDGNWKFSLPASPLSEKTTNSDDFSDYYSRNSESREKSISSITSVTEENEDLLSFSDNNDNNYNNNNYNNDINDNNDHNNYNYDGDDSESYDDIDSYFAPPMPPNETERRRALLVKEHFNVPITLISLVNTTHQWFKAENGFGCKETKREVSFCGHAILQKDGDPFVVPDALLDWRFKKNPQVIGPPNIRFYAGAPLRTKDGHNVGTLCLIDTKPREFCERMRESLKDFAKVVMRELELWADRLKLGVRNKMQASLAEFSKFCFETQIAHDKNHSENGDPIMRRCFEKAVELIKDTLDVDALYLLEMPSLSARKIRYASRLSNDFSNDFLLNSPPPELPTKNLKFLAAAGLSISTDSISTPVTTSFLTHLIQTHPRGYIFQNALPQLPTLFPNDMCSGIVVPIYDNAKNAFGFLMALTKSPLRQFEDEERVYLGNFGVNIVSEVLKRRVIVADRAKGAFISSVSHELRTPLHGILASCELMSEGHLNEAQTELLKTIQSCGTGLISIINNVLNYAKMDNNSRDYDLMHPQPVPVLNTKQKEKVDLVKILEDVAESCVVGQQMVSRETSSPEVDLLIDIEPREDGWWVMAEDGAIRQMLINIVGNALKFTQQGYIHISLATVSCQRETCKQSCCQHLPPDPIDEPERLHVLFTITDTGRGINQDFLTTHLFHPFTQEDPLQIGTGLGLSIVKLLVEKMGGKLDVESEVNVGTRKKELKRKEKEIILREIQNKSVVVKGAKGKLKDVIQQSLKNWFNVKNVILEERPSKKDGDLVMILNEDLEILKTLLSESGKFCKNKSSWFNSNLILEDPDNLTAPIIFVTSLEKHGKFREIIEHIQEEIEMNLKTKHRKVVIISKPISPRKIENAILSCFNLKLDAKILPPQIITTPPNDDDTSSDDTLVSLQTPTNTPPTRNNPFENAHIDSQSLLHQRTPLIHADTMPEVSLSTLSSSPPSLDKFTPTSKSRTLSASRSLPAISNPELDLSSRSGFCSPRVLIIEDNVVNRKILSTFLKSRGIDFEEAENGAIGVQKYRDALEQKSSSGERDKKFDVVLMDIQMPVMNGNVATSEIRKLEREYSQRRQKLKQRSLTETLKDLSRIPTGLFPNLTNSTTNSTTNSSTINIEQTDSSLQNRSLIFALTGLAREEDKDMAFGSGVDGFLTKPVSLKTLDKVLKRWSEKDT</sequence>
<dbReference type="Gene3D" id="3.30.450.40">
    <property type="match status" value="1"/>
</dbReference>
<evidence type="ECO:0000313" key="9">
    <source>
        <dbReference type="Proteomes" id="UP000789901"/>
    </source>
</evidence>
<dbReference type="PANTHER" id="PTHR43719:SF28">
    <property type="entry name" value="PEROXIDE STRESS-ACTIVATED HISTIDINE KINASE MAK1-RELATED"/>
    <property type="match status" value="1"/>
</dbReference>
<keyword evidence="2" id="KW-0808">Transferase</keyword>
<evidence type="ECO:0000313" key="8">
    <source>
        <dbReference type="EMBL" id="CAG8559425.1"/>
    </source>
</evidence>
<evidence type="ECO:0000256" key="2">
    <source>
        <dbReference type="ARBA" id="ARBA00022679"/>
    </source>
</evidence>
<dbReference type="SMART" id="SM00388">
    <property type="entry name" value="HisKA"/>
    <property type="match status" value="1"/>
</dbReference>
<dbReference type="InterPro" id="IPR003018">
    <property type="entry name" value="GAF"/>
</dbReference>
<name>A0ABN7UC11_GIGMA</name>
<dbReference type="InterPro" id="IPR003594">
    <property type="entry name" value="HATPase_dom"/>
</dbReference>
<feature type="region of interest" description="Disordered" evidence="5">
    <location>
        <begin position="110"/>
        <end position="134"/>
    </location>
</feature>
<dbReference type="SMART" id="SM00387">
    <property type="entry name" value="HATPase_c"/>
    <property type="match status" value="1"/>
</dbReference>
<feature type="compositionally biased region" description="Low complexity" evidence="5">
    <location>
        <begin position="1176"/>
        <end position="1187"/>
    </location>
</feature>
<reference evidence="8 9" key="1">
    <citation type="submission" date="2021-06" db="EMBL/GenBank/DDBJ databases">
        <authorList>
            <person name="Kallberg Y."/>
            <person name="Tangrot J."/>
            <person name="Rosling A."/>
        </authorList>
    </citation>
    <scope>NUCLEOTIDE SEQUENCE [LARGE SCALE GENOMIC DNA]</scope>
    <source>
        <strain evidence="8 9">120-4 pot B 10/14</strain>
    </source>
</reference>
<dbReference type="Pfam" id="PF00072">
    <property type="entry name" value="Response_reg"/>
    <property type="match status" value="1"/>
</dbReference>
<evidence type="ECO:0000259" key="7">
    <source>
        <dbReference type="PROSITE" id="PS50110"/>
    </source>
</evidence>
<dbReference type="SUPFAM" id="SSF55781">
    <property type="entry name" value="GAF domain-like"/>
    <property type="match status" value="1"/>
</dbReference>
<evidence type="ECO:0000256" key="3">
    <source>
        <dbReference type="ARBA" id="ARBA00022777"/>
    </source>
</evidence>
<dbReference type="SMART" id="SM00065">
    <property type="entry name" value="GAF"/>
    <property type="match status" value="1"/>
</dbReference>
<dbReference type="PROSITE" id="PS50109">
    <property type="entry name" value="HIS_KIN"/>
    <property type="match status" value="1"/>
</dbReference>
<feature type="region of interest" description="Disordered" evidence="5">
    <location>
        <begin position="1157"/>
        <end position="1189"/>
    </location>
</feature>
<feature type="compositionally biased region" description="Low complexity" evidence="5">
    <location>
        <begin position="328"/>
        <end position="352"/>
    </location>
</feature>
<dbReference type="CDD" id="cd00082">
    <property type="entry name" value="HisKA"/>
    <property type="match status" value="1"/>
</dbReference>
<feature type="domain" description="Histidine kinase" evidence="6">
    <location>
        <begin position="733"/>
        <end position="982"/>
    </location>
</feature>
<dbReference type="Gene3D" id="1.10.287.130">
    <property type="match status" value="1"/>
</dbReference>
<evidence type="ECO:0000256" key="5">
    <source>
        <dbReference type="SAM" id="MobiDB-lite"/>
    </source>
</evidence>
<evidence type="ECO:0000256" key="4">
    <source>
        <dbReference type="PROSITE-ProRule" id="PRU00169"/>
    </source>
</evidence>
<dbReference type="InterPro" id="IPR029016">
    <property type="entry name" value="GAF-like_dom_sf"/>
</dbReference>
<gene>
    <name evidence="8" type="ORF">GMARGA_LOCUS4943</name>
</gene>
<dbReference type="PROSITE" id="PS50110">
    <property type="entry name" value="RESPONSE_REGULATORY"/>
    <property type="match status" value="1"/>
</dbReference>
<feature type="modified residue" description="4-aspartylphosphate" evidence="4">
    <location>
        <position position="1325"/>
    </location>
</feature>
<dbReference type="PRINTS" id="PR00344">
    <property type="entry name" value="BCTRLSENSOR"/>
</dbReference>
<dbReference type="Gene3D" id="3.40.50.2300">
    <property type="match status" value="1"/>
</dbReference>
<feature type="region of interest" description="Disordered" evidence="5">
    <location>
        <begin position="1216"/>
        <end position="1242"/>
    </location>
</feature>
<dbReference type="SMART" id="SM00448">
    <property type="entry name" value="REC"/>
    <property type="match status" value="1"/>
</dbReference>
<feature type="region of interest" description="Disordered" evidence="5">
    <location>
        <begin position="281"/>
        <end position="352"/>
    </location>
</feature>
<dbReference type="EMBL" id="CAJVQB010002024">
    <property type="protein sequence ID" value="CAG8559425.1"/>
    <property type="molecule type" value="Genomic_DNA"/>
</dbReference>
<dbReference type="Proteomes" id="UP000789901">
    <property type="component" value="Unassembled WGS sequence"/>
</dbReference>
<dbReference type="SUPFAM" id="SSF52172">
    <property type="entry name" value="CheY-like"/>
    <property type="match status" value="1"/>
</dbReference>
<dbReference type="InterPro" id="IPR036097">
    <property type="entry name" value="HisK_dim/P_sf"/>
</dbReference>
<dbReference type="SUPFAM" id="SSF55874">
    <property type="entry name" value="ATPase domain of HSP90 chaperone/DNA topoisomerase II/histidine kinase"/>
    <property type="match status" value="1"/>
</dbReference>
<accession>A0ABN7UC11</accession>
<keyword evidence="3" id="KW-0418">Kinase</keyword>
<comment type="caution">
    <text evidence="8">The sequence shown here is derived from an EMBL/GenBank/DDBJ whole genome shotgun (WGS) entry which is preliminary data.</text>
</comment>
<proteinExistence type="predicted"/>
<feature type="domain" description="Response regulatory" evidence="7">
    <location>
        <begin position="1264"/>
        <end position="1447"/>
    </location>
</feature>
<dbReference type="InterPro" id="IPR001789">
    <property type="entry name" value="Sig_transdc_resp-reg_receiver"/>
</dbReference>
<feature type="compositionally biased region" description="Low complexity" evidence="5">
    <location>
        <begin position="1216"/>
        <end position="1226"/>
    </location>
</feature>
<dbReference type="InterPro" id="IPR036890">
    <property type="entry name" value="HATPase_C_sf"/>
</dbReference>
<dbReference type="Pfam" id="PF01590">
    <property type="entry name" value="GAF"/>
    <property type="match status" value="1"/>
</dbReference>
<feature type="compositionally biased region" description="Basic and acidic residues" evidence="5">
    <location>
        <begin position="114"/>
        <end position="123"/>
    </location>
</feature>
<protein>
    <submittedName>
        <fullName evidence="8">46509_t:CDS:1</fullName>
    </submittedName>
</protein>
<organism evidence="8 9">
    <name type="scientific">Gigaspora margarita</name>
    <dbReference type="NCBI Taxonomy" id="4874"/>
    <lineage>
        <taxon>Eukaryota</taxon>
        <taxon>Fungi</taxon>
        <taxon>Fungi incertae sedis</taxon>
        <taxon>Mucoromycota</taxon>
        <taxon>Glomeromycotina</taxon>
        <taxon>Glomeromycetes</taxon>
        <taxon>Diversisporales</taxon>
        <taxon>Gigasporaceae</taxon>
        <taxon>Gigaspora</taxon>
    </lineage>
</organism>
<dbReference type="InterPro" id="IPR011006">
    <property type="entry name" value="CheY-like_superfamily"/>
</dbReference>
<dbReference type="InterPro" id="IPR050956">
    <property type="entry name" value="2C_system_His_kinase"/>
</dbReference>
<dbReference type="Pfam" id="PF00512">
    <property type="entry name" value="HisKA"/>
    <property type="match status" value="1"/>
</dbReference>
<dbReference type="InterPro" id="IPR005467">
    <property type="entry name" value="His_kinase_dom"/>
</dbReference>
<dbReference type="CDD" id="cd17546">
    <property type="entry name" value="REC_hyHK_CKI1_RcsC-like"/>
    <property type="match status" value="1"/>
</dbReference>
<evidence type="ECO:0000256" key="1">
    <source>
        <dbReference type="ARBA" id="ARBA00022553"/>
    </source>
</evidence>
<keyword evidence="9" id="KW-1185">Reference proteome</keyword>
<dbReference type="Gene3D" id="3.30.565.10">
    <property type="entry name" value="Histidine kinase-like ATPase, C-terminal domain"/>
    <property type="match status" value="1"/>
</dbReference>
<dbReference type="InterPro" id="IPR003661">
    <property type="entry name" value="HisK_dim/P_dom"/>
</dbReference>
<dbReference type="Pfam" id="PF02518">
    <property type="entry name" value="HATPase_c"/>
    <property type="match status" value="1"/>
</dbReference>
<dbReference type="PANTHER" id="PTHR43719">
    <property type="entry name" value="TWO-COMPONENT HISTIDINE KINASE"/>
    <property type="match status" value="1"/>
</dbReference>
<feature type="region of interest" description="Disordered" evidence="5">
    <location>
        <begin position="1"/>
        <end position="23"/>
    </location>
</feature>